<feature type="compositionally biased region" description="Basic and acidic residues" evidence="1">
    <location>
        <begin position="56"/>
        <end position="66"/>
    </location>
</feature>
<keyword evidence="2" id="KW-0472">Membrane</keyword>
<organism evidence="3 4">
    <name type="scientific">Liquidambar formosana</name>
    <name type="common">Formosan gum</name>
    <dbReference type="NCBI Taxonomy" id="63359"/>
    <lineage>
        <taxon>Eukaryota</taxon>
        <taxon>Viridiplantae</taxon>
        <taxon>Streptophyta</taxon>
        <taxon>Embryophyta</taxon>
        <taxon>Tracheophyta</taxon>
        <taxon>Spermatophyta</taxon>
        <taxon>Magnoliopsida</taxon>
        <taxon>eudicotyledons</taxon>
        <taxon>Gunneridae</taxon>
        <taxon>Pentapetalae</taxon>
        <taxon>Saxifragales</taxon>
        <taxon>Altingiaceae</taxon>
        <taxon>Liquidambar</taxon>
    </lineage>
</organism>
<keyword evidence="2" id="KW-0812">Transmembrane</keyword>
<feature type="transmembrane region" description="Helical" evidence="2">
    <location>
        <begin position="340"/>
        <end position="358"/>
    </location>
</feature>
<accession>A0AAP0RGL1</accession>
<feature type="region of interest" description="Disordered" evidence="1">
    <location>
        <begin position="56"/>
        <end position="97"/>
    </location>
</feature>
<comment type="caution">
    <text evidence="3">The sequence shown here is derived from an EMBL/GenBank/DDBJ whole genome shotgun (WGS) entry which is preliminary data.</text>
</comment>
<proteinExistence type="predicted"/>
<feature type="region of interest" description="Disordered" evidence="1">
    <location>
        <begin position="159"/>
        <end position="182"/>
    </location>
</feature>
<feature type="transmembrane region" description="Helical" evidence="2">
    <location>
        <begin position="16"/>
        <end position="37"/>
    </location>
</feature>
<dbReference type="AlphaFoldDB" id="A0AAP0RGL1"/>
<evidence type="ECO:0000256" key="2">
    <source>
        <dbReference type="SAM" id="Phobius"/>
    </source>
</evidence>
<evidence type="ECO:0000313" key="3">
    <source>
        <dbReference type="EMBL" id="KAK9277530.1"/>
    </source>
</evidence>
<dbReference type="EMBL" id="JBBPBK010000010">
    <property type="protein sequence ID" value="KAK9277530.1"/>
    <property type="molecule type" value="Genomic_DNA"/>
</dbReference>
<keyword evidence="2" id="KW-1133">Transmembrane helix</keyword>
<protein>
    <submittedName>
        <fullName evidence="3">Uncharacterized protein</fullName>
    </submittedName>
</protein>
<sequence length="360" mass="39975">MDSSSSSMSSPSASPLHLALAAIVGASFMAISAFYIHRRSVDQVLQRLIEIRRKSPSNHDDRRFDSEDYNDEEVLEEDQDEEGYSSDGEVTEQKMWRQSLPRSFNENTLRAYRVSSSLPNAFLSNRWVDEEAKFDPPRRFGPQAFSSSLDKLNLIPSGLPPLRTAQRDEEDQPLDHSGSNTRVASVGRLTTPRSAGVNAFESAGDSDEEGTEFANEEDILFGYGNIDSSASFIIDVNPNVQNPSVVPFGVDGGNCAEDQKYRVPVSDTKANVDLQRNGNLDATSVPFVGNDSIFSNATVPQRPIMHGIFNFLALRVSLGIFLWFSLLPKIFSCHTSDVDVFLLLYIFSNFPHFLCKIVKG</sequence>
<gene>
    <name evidence="3" type="ORF">L1049_007074</name>
</gene>
<feature type="compositionally biased region" description="Acidic residues" evidence="1">
    <location>
        <begin position="67"/>
        <end position="84"/>
    </location>
</feature>
<feature type="transmembrane region" description="Helical" evidence="2">
    <location>
        <begin position="308"/>
        <end position="328"/>
    </location>
</feature>
<name>A0AAP0RGL1_LIQFO</name>
<dbReference type="Proteomes" id="UP001415857">
    <property type="component" value="Unassembled WGS sequence"/>
</dbReference>
<reference evidence="3 4" key="1">
    <citation type="journal article" date="2024" name="Plant J.">
        <title>Genome sequences and population genomics reveal climatic adaptation and genomic divergence between two closely related sweetgum species.</title>
        <authorList>
            <person name="Xu W.Q."/>
            <person name="Ren C.Q."/>
            <person name="Zhang X.Y."/>
            <person name="Comes H.P."/>
            <person name="Liu X.H."/>
            <person name="Li Y.G."/>
            <person name="Kettle C.J."/>
            <person name="Jalonen R."/>
            <person name="Gaisberger H."/>
            <person name="Ma Y.Z."/>
            <person name="Qiu Y.X."/>
        </authorList>
    </citation>
    <scope>NUCLEOTIDE SEQUENCE [LARGE SCALE GENOMIC DNA]</scope>
    <source>
        <strain evidence="3">Hangzhou</strain>
    </source>
</reference>
<keyword evidence="4" id="KW-1185">Reference proteome</keyword>
<evidence type="ECO:0000256" key="1">
    <source>
        <dbReference type="SAM" id="MobiDB-lite"/>
    </source>
</evidence>
<evidence type="ECO:0000313" key="4">
    <source>
        <dbReference type="Proteomes" id="UP001415857"/>
    </source>
</evidence>